<evidence type="ECO:0000256" key="5">
    <source>
        <dbReference type="ARBA" id="ARBA00022448"/>
    </source>
</evidence>
<keyword evidence="10 17" id="KW-0249">Electron transport</keyword>
<dbReference type="InterPro" id="IPR010933">
    <property type="entry name" value="NADH_DH_su2_C"/>
</dbReference>
<dbReference type="CTD" id="4536"/>
<geneLocation type="mitochondrion" evidence="20"/>
<evidence type="ECO:0000259" key="18">
    <source>
        <dbReference type="Pfam" id="PF00361"/>
    </source>
</evidence>
<dbReference type="InterPro" id="IPR001750">
    <property type="entry name" value="ND/Mrp_TM"/>
</dbReference>
<evidence type="ECO:0000256" key="8">
    <source>
        <dbReference type="ARBA" id="ARBA00022792"/>
    </source>
</evidence>
<dbReference type="GO" id="GO:0005743">
    <property type="term" value="C:mitochondrial inner membrane"/>
    <property type="evidence" value="ECO:0007669"/>
    <property type="project" value="UniProtKB-SubCell"/>
</dbReference>
<dbReference type="InterPro" id="IPR050175">
    <property type="entry name" value="Complex_I_Subunit_2"/>
</dbReference>
<dbReference type="Pfam" id="PF06444">
    <property type="entry name" value="NADH_dehy_S2_C"/>
    <property type="match status" value="1"/>
</dbReference>
<evidence type="ECO:0000256" key="12">
    <source>
        <dbReference type="ARBA" id="ARBA00023027"/>
    </source>
</evidence>
<keyword evidence="6 17" id="KW-0679">Respiratory chain</keyword>
<gene>
    <name evidence="20" type="primary">ND2</name>
</gene>
<dbReference type="Pfam" id="PF00361">
    <property type="entry name" value="Proton_antipo_M"/>
    <property type="match status" value="1"/>
</dbReference>
<dbReference type="InterPro" id="IPR003917">
    <property type="entry name" value="NADH_UbQ_OxRdtase_chain2"/>
</dbReference>
<evidence type="ECO:0000256" key="13">
    <source>
        <dbReference type="ARBA" id="ARBA00023075"/>
    </source>
</evidence>
<evidence type="ECO:0000256" key="16">
    <source>
        <dbReference type="ARBA" id="ARBA00049551"/>
    </source>
</evidence>
<evidence type="ECO:0000256" key="4">
    <source>
        <dbReference type="ARBA" id="ARBA00021008"/>
    </source>
</evidence>
<feature type="transmembrane region" description="Helical" evidence="17">
    <location>
        <begin position="238"/>
        <end position="261"/>
    </location>
</feature>
<comment type="similarity">
    <text evidence="2 17">Belongs to the complex I subunit 2 family.</text>
</comment>
<dbReference type="GO" id="GO:0006120">
    <property type="term" value="P:mitochondrial electron transport, NADH to ubiquinone"/>
    <property type="evidence" value="ECO:0007669"/>
    <property type="project" value="InterPro"/>
</dbReference>
<keyword evidence="12 17" id="KW-0520">NAD</keyword>
<keyword evidence="9 17" id="KW-1278">Translocase</keyword>
<feature type="domain" description="NADH dehydrogenase subunit 2 C-terminal" evidence="19">
    <location>
        <begin position="289"/>
        <end position="342"/>
    </location>
</feature>
<proteinExistence type="inferred from homology"/>
<feature type="transmembrane region" description="Helical" evidence="17">
    <location>
        <begin position="60"/>
        <end position="81"/>
    </location>
</feature>
<feature type="domain" description="NADH:quinone oxidoreductase/Mrp antiporter transmembrane" evidence="18">
    <location>
        <begin position="23"/>
        <end position="287"/>
    </location>
</feature>
<dbReference type="GO" id="GO:0008137">
    <property type="term" value="F:NADH dehydrogenase (ubiquinone) activity"/>
    <property type="evidence" value="ECO:0007669"/>
    <property type="project" value="UniProtKB-EC"/>
</dbReference>
<accession>A0A125S9U8</accession>
<keyword evidence="8 17" id="KW-0999">Mitochondrion inner membrane</keyword>
<evidence type="ECO:0000256" key="6">
    <source>
        <dbReference type="ARBA" id="ARBA00022660"/>
    </source>
</evidence>
<evidence type="ECO:0000256" key="10">
    <source>
        <dbReference type="ARBA" id="ARBA00022982"/>
    </source>
</evidence>
<evidence type="ECO:0000256" key="11">
    <source>
        <dbReference type="ARBA" id="ARBA00022989"/>
    </source>
</evidence>
<dbReference type="RefSeq" id="YP_009236132.1">
    <property type="nucleotide sequence ID" value="NC_029479.1"/>
</dbReference>
<comment type="subcellular location">
    <subcellularLocation>
        <location evidence="1 17">Mitochondrion inner membrane</location>
        <topology evidence="1 17">Multi-pass membrane protein</topology>
    </subcellularLocation>
</comment>
<keyword evidence="14 17" id="KW-0496">Mitochondrion</keyword>
<feature type="transmembrane region" description="Helical" evidence="17">
    <location>
        <begin position="323"/>
        <end position="346"/>
    </location>
</feature>
<evidence type="ECO:0000313" key="20">
    <source>
        <dbReference type="EMBL" id="AME17944.1"/>
    </source>
</evidence>
<comment type="function">
    <text evidence="17">Core subunit of the mitochondrial membrane respiratory chain NADH dehydrogenase (Complex I) which catalyzes electron transfer from NADH through the respiratory chain, using ubiquinone as an electron acceptor. Essential for the catalytic activity and assembly of complex I.</text>
</comment>
<feature type="transmembrane region" description="Helical" evidence="17">
    <location>
        <begin position="200"/>
        <end position="218"/>
    </location>
</feature>
<keyword evidence="13 17" id="KW-0830">Ubiquinone</keyword>
<evidence type="ECO:0000256" key="2">
    <source>
        <dbReference type="ARBA" id="ARBA00007012"/>
    </source>
</evidence>
<dbReference type="EC" id="7.1.1.2" evidence="3 17"/>
<keyword evidence="11 17" id="KW-1133">Transmembrane helix</keyword>
<feature type="transmembrane region" description="Helical" evidence="17">
    <location>
        <begin position="152"/>
        <end position="171"/>
    </location>
</feature>
<keyword evidence="15 17" id="KW-0472">Membrane</keyword>
<dbReference type="PANTHER" id="PTHR46552">
    <property type="entry name" value="NADH-UBIQUINONE OXIDOREDUCTASE CHAIN 2"/>
    <property type="match status" value="1"/>
</dbReference>
<protein>
    <recommendedName>
        <fullName evidence="4 17">NADH-ubiquinone oxidoreductase chain 2</fullName>
        <ecNumber evidence="3 17">7.1.1.2</ecNumber>
    </recommendedName>
</protein>
<evidence type="ECO:0000256" key="9">
    <source>
        <dbReference type="ARBA" id="ARBA00022967"/>
    </source>
</evidence>
<keyword evidence="5" id="KW-0813">Transport</keyword>
<comment type="catalytic activity">
    <reaction evidence="16 17">
        <text>a ubiquinone + NADH + 5 H(+)(in) = a ubiquinol + NAD(+) + 4 H(+)(out)</text>
        <dbReference type="Rhea" id="RHEA:29091"/>
        <dbReference type="Rhea" id="RHEA-COMP:9565"/>
        <dbReference type="Rhea" id="RHEA-COMP:9566"/>
        <dbReference type="ChEBI" id="CHEBI:15378"/>
        <dbReference type="ChEBI" id="CHEBI:16389"/>
        <dbReference type="ChEBI" id="CHEBI:17976"/>
        <dbReference type="ChEBI" id="CHEBI:57540"/>
        <dbReference type="ChEBI" id="CHEBI:57945"/>
        <dbReference type="EC" id="7.1.1.2"/>
    </reaction>
</comment>
<sequence>MNPFILTTLLFALGLGTTITFASSHWLLAWMGLEINTLAILPLMAQHHHPRAVEATTKYFIAQATAAAVLLFASATNAWLVGQWDILQMTHPLPVTLITLALALKIGLAPLHSWLPEVIQGVDFTTGLILSTWQKLAPFILILQLQPTNSSLLLALGIASTLVGGWGGLNQTQLRKILAYSSIAHLGWMTLVLQFSPSLAFLTLIIYFTMTFSAFLVFKLNNAMNINSLATSWAKTPVITALVPLILLSLGGLPPLTGFMSKWLILQELTKHGLMPLATLAALSALLSLYFYLRLAYALTLTTSPNTLIGTAPWRHPTSHLTLSLSTSTIATILLLPLTPTIVMLLTL</sequence>
<evidence type="ECO:0000259" key="19">
    <source>
        <dbReference type="Pfam" id="PF06444"/>
    </source>
</evidence>
<evidence type="ECO:0000256" key="17">
    <source>
        <dbReference type="RuleBase" id="RU003403"/>
    </source>
</evidence>
<dbReference type="PRINTS" id="PR01436">
    <property type="entry name" value="NADHDHGNASE2"/>
</dbReference>
<feature type="transmembrane region" description="Helical" evidence="17">
    <location>
        <begin position="273"/>
        <end position="293"/>
    </location>
</feature>
<evidence type="ECO:0000256" key="3">
    <source>
        <dbReference type="ARBA" id="ARBA00012944"/>
    </source>
</evidence>
<feature type="transmembrane region" description="Helical" evidence="17">
    <location>
        <begin position="177"/>
        <end position="193"/>
    </location>
</feature>
<keyword evidence="7 17" id="KW-0812">Transmembrane</keyword>
<dbReference type="AlphaFoldDB" id="A0A125S9U8"/>
<dbReference type="PANTHER" id="PTHR46552:SF1">
    <property type="entry name" value="NADH-UBIQUINONE OXIDOREDUCTASE CHAIN 2"/>
    <property type="match status" value="1"/>
</dbReference>
<dbReference type="GeneID" id="26898131"/>
<dbReference type="EMBL" id="KT724963">
    <property type="protein sequence ID" value="AME17944.1"/>
    <property type="molecule type" value="Genomic_DNA"/>
</dbReference>
<name>A0A125S9U8_EVYTU</name>
<evidence type="ECO:0000256" key="1">
    <source>
        <dbReference type="ARBA" id="ARBA00004448"/>
    </source>
</evidence>
<evidence type="ECO:0000256" key="14">
    <source>
        <dbReference type="ARBA" id="ARBA00023128"/>
    </source>
</evidence>
<feature type="transmembrane region" description="Helical" evidence="17">
    <location>
        <begin position="93"/>
        <end position="112"/>
    </location>
</feature>
<evidence type="ECO:0000256" key="15">
    <source>
        <dbReference type="ARBA" id="ARBA00023136"/>
    </source>
</evidence>
<evidence type="ECO:0000256" key="7">
    <source>
        <dbReference type="ARBA" id="ARBA00022692"/>
    </source>
</evidence>
<reference evidence="20" key="1">
    <citation type="submission" date="2015-09" db="EMBL/GenBank/DDBJ databases">
        <title>Complete mitochondrial genome of yellowback seabream (Evynnis tumifrons).</title>
        <authorList>
            <person name="Zeng L."/>
            <person name="Jiang L."/>
            <person name="Wu C."/>
        </authorList>
    </citation>
    <scope>NUCLEOTIDE SEQUENCE</scope>
</reference>
<organism evidence="20">
    <name type="scientific">Evynnis tumifrons</name>
    <name type="common">Yellowback seabream</name>
    <name type="synonym">Dentex tumifrons</name>
    <dbReference type="NCBI Taxonomy" id="119711"/>
    <lineage>
        <taxon>Eukaryota</taxon>
        <taxon>Metazoa</taxon>
        <taxon>Chordata</taxon>
        <taxon>Craniata</taxon>
        <taxon>Vertebrata</taxon>
        <taxon>Euteleostomi</taxon>
        <taxon>Actinopterygii</taxon>
        <taxon>Neopterygii</taxon>
        <taxon>Teleostei</taxon>
        <taxon>Neoteleostei</taxon>
        <taxon>Acanthomorphata</taxon>
        <taxon>Eupercaria</taxon>
        <taxon>Spariformes</taxon>
        <taxon>Sparidae</taxon>
        <taxon>Evynnis</taxon>
    </lineage>
</organism>